<dbReference type="AlphaFoldDB" id="A0AAP5I1K4"/>
<protein>
    <submittedName>
        <fullName evidence="2">Sulfur transferase domain-containing protein</fullName>
    </submittedName>
</protein>
<feature type="domain" description="Beta-lactamase hydrolase-like protein phosphatase-like" evidence="1">
    <location>
        <begin position="3"/>
        <end position="103"/>
    </location>
</feature>
<dbReference type="Pfam" id="PF04273">
    <property type="entry name" value="BLH_phosphatase"/>
    <property type="match status" value="1"/>
</dbReference>
<comment type="caution">
    <text evidence="2">The sequence shown here is derived from an EMBL/GenBank/DDBJ whole genome shotgun (WGS) entry which is preliminary data.</text>
</comment>
<dbReference type="InterPro" id="IPR029021">
    <property type="entry name" value="Prot-tyrosine_phosphatase-like"/>
</dbReference>
<dbReference type="Gene3D" id="3.90.190.10">
    <property type="entry name" value="Protein tyrosine phosphatase superfamily"/>
    <property type="match status" value="1"/>
</dbReference>
<dbReference type="RefSeq" id="WP_208340240.1">
    <property type="nucleotide sequence ID" value="NZ_CAWQFN010000640.1"/>
</dbReference>
<dbReference type="SUPFAM" id="SSF52799">
    <property type="entry name" value="(Phosphotyrosine protein) phosphatases II"/>
    <property type="match status" value="1"/>
</dbReference>
<dbReference type="GO" id="GO:0016787">
    <property type="term" value="F:hydrolase activity"/>
    <property type="evidence" value="ECO:0007669"/>
    <property type="project" value="InterPro"/>
</dbReference>
<dbReference type="Proteomes" id="UP000667802">
    <property type="component" value="Unassembled WGS sequence"/>
</dbReference>
<evidence type="ECO:0000259" key="1">
    <source>
        <dbReference type="Pfam" id="PF04273"/>
    </source>
</evidence>
<proteinExistence type="predicted"/>
<keyword evidence="3" id="KW-1185">Reference proteome</keyword>
<sequence>MTDIKKVSEQLSASGQITPEELQQLAKEGFKSIVNLRSPHETGFLADEQEQARAAGVDYINIPLNPSEANQELVDKAIREIEDLPKPILIHCAAGARASAIALIASSIQEGSTPDEIIAKAQEINLKLDQPHLKQFLEEQTSRNS</sequence>
<evidence type="ECO:0000313" key="2">
    <source>
        <dbReference type="EMBL" id="MDR9893041.1"/>
    </source>
</evidence>
<gene>
    <name evidence="2" type="ORF">G7B40_000375</name>
</gene>
<dbReference type="EMBL" id="JAALHA020000001">
    <property type="protein sequence ID" value="MDR9893041.1"/>
    <property type="molecule type" value="Genomic_DNA"/>
</dbReference>
<keyword evidence="2" id="KW-0808">Transferase</keyword>
<organism evidence="2 3">
    <name type="scientific">Aetokthonos hydrillicola Thurmond2011</name>
    <dbReference type="NCBI Taxonomy" id="2712845"/>
    <lineage>
        <taxon>Bacteria</taxon>
        <taxon>Bacillati</taxon>
        <taxon>Cyanobacteriota</taxon>
        <taxon>Cyanophyceae</taxon>
        <taxon>Nostocales</taxon>
        <taxon>Hapalosiphonaceae</taxon>
        <taxon>Aetokthonos</taxon>
    </lineage>
</organism>
<dbReference type="GO" id="GO:0016740">
    <property type="term" value="F:transferase activity"/>
    <property type="evidence" value="ECO:0007669"/>
    <property type="project" value="UniProtKB-KW"/>
</dbReference>
<name>A0AAP5I1K4_9CYAN</name>
<accession>A0AAP5I1K4</accession>
<dbReference type="InterPro" id="IPR005939">
    <property type="entry name" value="BLH_phosphatase-like"/>
</dbReference>
<reference evidence="3" key="1">
    <citation type="journal article" date="2021" name="Science">
        <title>Hunting the eagle killer: A cyanobacterial neurotoxin causes vacuolar myelinopathy.</title>
        <authorList>
            <person name="Breinlinger S."/>
            <person name="Phillips T.J."/>
            <person name="Haram B.N."/>
            <person name="Mares J."/>
            <person name="Martinez Yerena J.A."/>
            <person name="Hrouzek P."/>
            <person name="Sobotka R."/>
            <person name="Henderson W.M."/>
            <person name="Schmieder P."/>
            <person name="Williams S.M."/>
            <person name="Lauderdale J.D."/>
            <person name="Wilde H.D."/>
            <person name="Gerrin W."/>
            <person name="Kust A."/>
            <person name="Washington J.W."/>
            <person name="Wagner C."/>
            <person name="Geier B."/>
            <person name="Liebeke M."/>
            <person name="Enke H."/>
            <person name="Niedermeyer T.H.J."/>
            <person name="Wilde S.B."/>
        </authorList>
    </citation>
    <scope>NUCLEOTIDE SEQUENCE [LARGE SCALE GENOMIC DNA]</scope>
    <source>
        <strain evidence="3">Thurmond2011</strain>
    </source>
</reference>
<evidence type="ECO:0000313" key="3">
    <source>
        <dbReference type="Proteomes" id="UP000667802"/>
    </source>
</evidence>